<gene>
    <name evidence="1" type="ORF">WL73_10010</name>
</gene>
<evidence type="ECO:0000313" key="1">
    <source>
        <dbReference type="EMBL" id="KWE07109.1"/>
    </source>
</evidence>
<sequence length="69" mass="7963">MSSRAMEIHGPPRLGLKSHPFDFLVTGLRISEMNRRYEILIIEIFPDEVFFQCEERVALDSFGIGCHLP</sequence>
<proteinExistence type="predicted"/>
<reference evidence="1 2" key="1">
    <citation type="submission" date="2015-11" db="EMBL/GenBank/DDBJ databases">
        <title>Expanding the genomic diversity of Burkholderia species for the development of highly accurate diagnostics.</title>
        <authorList>
            <person name="Sahl J."/>
            <person name="Keim P."/>
            <person name="Wagner D."/>
        </authorList>
    </citation>
    <scope>NUCLEOTIDE SEQUENCE [LARGE SCALE GENOMIC DNA]</scope>
    <source>
        <strain evidence="1 2">MSMB2167WGS</strain>
    </source>
</reference>
<name>A0A105IVP7_9BURK</name>
<dbReference type="Proteomes" id="UP000062998">
    <property type="component" value="Unassembled WGS sequence"/>
</dbReference>
<evidence type="ECO:0000313" key="2">
    <source>
        <dbReference type="Proteomes" id="UP000062998"/>
    </source>
</evidence>
<protein>
    <submittedName>
        <fullName evidence="1">Uncharacterized protein</fullName>
    </submittedName>
</protein>
<accession>A0A105IVP7</accession>
<organism evidence="1 2">
    <name type="scientific">Burkholderia ubonensis</name>
    <dbReference type="NCBI Taxonomy" id="101571"/>
    <lineage>
        <taxon>Bacteria</taxon>
        <taxon>Pseudomonadati</taxon>
        <taxon>Pseudomonadota</taxon>
        <taxon>Betaproteobacteria</taxon>
        <taxon>Burkholderiales</taxon>
        <taxon>Burkholderiaceae</taxon>
        <taxon>Burkholderia</taxon>
        <taxon>Burkholderia cepacia complex</taxon>
    </lineage>
</organism>
<comment type="caution">
    <text evidence="1">The sequence shown here is derived from an EMBL/GenBank/DDBJ whole genome shotgun (WGS) entry which is preliminary data.</text>
</comment>
<dbReference type="EMBL" id="LPIX01000035">
    <property type="protein sequence ID" value="KWE07109.1"/>
    <property type="molecule type" value="Genomic_DNA"/>
</dbReference>
<dbReference type="AlphaFoldDB" id="A0A105IVP7"/>